<evidence type="ECO:0000256" key="1">
    <source>
        <dbReference type="ARBA" id="ARBA00022737"/>
    </source>
</evidence>
<dbReference type="Pfam" id="PF13181">
    <property type="entry name" value="TPR_8"/>
    <property type="match status" value="1"/>
</dbReference>
<keyword evidence="1" id="KW-0677">Repeat</keyword>
<dbReference type="InterPro" id="IPR011990">
    <property type="entry name" value="TPR-like_helical_dom_sf"/>
</dbReference>
<dbReference type="EMBL" id="BSNF01000001">
    <property type="protein sequence ID" value="GLQ05069.1"/>
    <property type="molecule type" value="Genomic_DNA"/>
</dbReference>
<accession>A0ABQ5TZM5</accession>
<dbReference type="RefSeq" id="WP_169559100.1">
    <property type="nucleotide sequence ID" value="NZ_BSNF01000001.1"/>
</dbReference>
<dbReference type="InterPro" id="IPR051012">
    <property type="entry name" value="CellSynth/LPSAsmb/PSIAsmb"/>
</dbReference>
<reference evidence="5" key="1">
    <citation type="journal article" date="2014" name="Int. J. Syst. Evol. Microbiol.">
        <title>Complete genome of a new Firmicutes species belonging to the dominant human colonic microbiota ('Ruminococcus bicirculans') reveals two chromosomes and a selective capacity to utilize plant glucans.</title>
        <authorList>
            <consortium name="NISC Comparative Sequencing Program"/>
            <person name="Wegmann U."/>
            <person name="Louis P."/>
            <person name="Goesmann A."/>
            <person name="Henrissat B."/>
            <person name="Duncan S.H."/>
            <person name="Flint H.J."/>
        </authorList>
    </citation>
    <scope>NUCLEOTIDE SEQUENCE</scope>
    <source>
        <strain evidence="5">NBRC 103408</strain>
    </source>
</reference>
<name>A0ABQ5TZM5_9PROT</name>
<keyword evidence="6" id="KW-1185">Reference proteome</keyword>
<feature type="repeat" description="TPR" evidence="3">
    <location>
        <begin position="73"/>
        <end position="106"/>
    </location>
</feature>
<evidence type="ECO:0008006" key="7">
    <source>
        <dbReference type="Google" id="ProtNLM"/>
    </source>
</evidence>
<dbReference type="PROSITE" id="PS51257">
    <property type="entry name" value="PROKAR_LIPOPROTEIN"/>
    <property type="match status" value="1"/>
</dbReference>
<dbReference type="PANTHER" id="PTHR45586">
    <property type="entry name" value="TPR REPEAT-CONTAINING PROTEIN PA4667"/>
    <property type="match status" value="1"/>
</dbReference>
<dbReference type="SMART" id="SM00028">
    <property type="entry name" value="TPR"/>
    <property type="match status" value="3"/>
</dbReference>
<proteinExistence type="predicted"/>
<protein>
    <recommendedName>
        <fullName evidence="7">Tetratricopeptide repeat protein</fullName>
    </recommendedName>
</protein>
<dbReference type="Proteomes" id="UP001161409">
    <property type="component" value="Unassembled WGS sequence"/>
</dbReference>
<evidence type="ECO:0000313" key="6">
    <source>
        <dbReference type="Proteomes" id="UP001161409"/>
    </source>
</evidence>
<gene>
    <name evidence="5" type="ORF">GCM10007924_02900</name>
</gene>
<dbReference type="InterPro" id="IPR019734">
    <property type="entry name" value="TPR_rpt"/>
</dbReference>
<dbReference type="PANTHER" id="PTHR45586:SF1">
    <property type="entry name" value="LIPOPOLYSACCHARIDE ASSEMBLY PROTEIN B"/>
    <property type="match status" value="1"/>
</dbReference>
<feature type="signal peptide" evidence="4">
    <location>
        <begin position="1"/>
        <end position="23"/>
    </location>
</feature>
<dbReference type="SUPFAM" id="SSF48452">
    <property type="entry name" value="TPR-like"/>
    <property type="match status" value="1"/>
</dbReference>
<dbReference type="PROSITE" id="PS50005">
    <property type="entry name" value="TPR"/>
    <property type="match status" value="1"/>
</dbReference>
<evidence type="ECO:0000256" key="3">
    <source>
        <dbReference type="PROSITE-ProRule" id="PRU00339"/>
    </source>
</evidence>
<evidence type="ECO:0000256" key="4">
    <source>
        <dbReference type="SAM" id="SignalP"/>
    </source>
</evidence>
<evidence type="ECO:0000313" key="5">
    <source>
        <dbReference type="EMBL" id="GLQ05069.1"/>
    </source>
</evidence>
<keyword evidence="4" id="KW-0732">Signal</keyword>
<organism evidence="5 6">
    <name type="scientific">Sneathiella chinensis</name>
    <dbReference type="NCBI Taxonomy" id="349750"/>
    <lineage>
        <taxon>Bacteria</taxon>
        <taxon>Pseudomonadati</taxon>
        <taxon>Pseudomonadota</taxon>
        <taxon>Alphaproteobacteria</taxon>
        <taxon>Sneathiellales</taxon>
        <taxon>Sneathiellaceae</taxon>
        <taxon>Sneathiella</taxon>
    </lineage>
</organism>
<comment type="caution">
    <text evidence="5">The sequence shown here is derived from an EMBL/GenBank/DDBJ whole genome shotgun (WGS) entry which is preliminary data.</text>
</comment>
<sequence>MLELKLMLRTIGCLGLLGLAACAGLPTEREASLDQGEEPSGYYERGKYYLGKGYNGLALNQFTLALRENPGHIPILNAAAITYQRLQRPDMAEEIFRKALLLDPTSAQTLNNVGYFHLTEGDPREALKFFEAASEHEGYGDIARSNMARATLALENEARVMQASLSSVEAVPVEARFLENVSLERMSHSVYMLNTKRNPVFENAVVHLKLDPRLIVRSAYME</sequence>
<feature type="chain" id="PRO_5045088241" description="Tetratricopeptide repeat protein" evidence="4">
    <location>
        <begin position="24"/>
        <end position="222"/>
    </location>
</feature>
<keyword evidence="2 3" id="KW-0802">TPR repeat</keyword>
<dbReference type="Gene3D" id="1.25.40.10">
    <property type="entry name" value="Tetratricopeptide repeat domain"/>
    <property type="match status" value="1"/>
</dbReference>
<reference evidence="5" key="2">
    <citation type="submission" date="2023-01" db="EMBL/GenBank/DDBJ databases">
        <title>Draft genome sequence of Sneathiella chinensis strain NBRC 103408.</title>
        <authorList>
            <person name="Sun Q."/>
            <person name="Mori K."/>
        </authorList>
    </citation>
    <scope>NUCLEOTIDE SEQUENCE</scope>
    <source>
        <strain evidence="5">NBRC 103408</strain>
    </source>
</reference>
<evidence type="ECO:0000256" key="2">
    <source>
        <dbReference type="ARBA" id="ARBA00022803"/>
    </source>
</evidence>